<proteinExistence type="predicted"/>
<sequence>MRLNQQQQQPTPRLLLLSSLLFHCVFNTTNCTFVTALGEHPLSYSYSYPYSTLPTSFFTLSFNISHTLSSMSNNALCIFQISSYNTNNSDDDDGDKGKHVLTLKDIGNGRQCMDGDDAKEKGRETET</sequence>
<dbReference type="Proteomes" id="UP001374584">
    <property type="component" value="Unassembled WGS sequence"/>
</dbReference>
<name>A0AAN9RG14_PHACN</name>
<keyword evidence="1" id="KW-0732">Signal</keyword>
<evidence type="ECO:0000256" key="1">
    <source>
        <dbReference type="SAM" id="SignalP"/>
    </source>
</evidence>
<evidence type="ECO:0008006" key="4">
    <source>
        <dbReference type="Google" id="ProtNLM"/>
    </source>
</evidence>
<feature type="chain" id="PRO_5042860946" description="Legume lectin domain-containing protein" evidence="1">
    <location>
        <begin position="32"/>
        <end position="127"/>
    </location>
</feature>
<dbReference type="EMBL" id="JAYMYR010000003">
    <property type="protein sequence ID" value="KAK7374780.1"/>
    <property type="molecule type" value="Genomic_DNA"/>
</dbReference>
<gene>
    <name evidence="2" type="ORF">VNO80_08219</name>
</gene>
<protein>
    <recommendedName>
        <fullName evidence="4">Legume lectin domain-containing protein</fullName>
    </recommendedName>
</protein>
<evidence type="ECO:0000313" key="2">
    <source>
        <dbReference type="EMBL" id="KAK7374780.1"/>
    </source>
</evidence>
<dbReference type="AlphaFoldDB" id="A0AAN9RG14"/>
<evidence type="ECO:0000313" key="3">
    <source>
        <dbReference type="Proteomes" id="UP001374584"/>
    </source>
</evidence>
<reference evidence="2 3" key="1">
    <citation type="submission" date="2024-01" db="EMBL/GenBank/DDBJ databases">
        <title>The genomes of 5 underutilized Papilionoideae crops provide insights into root nodulation and disease resistanc.</title>
        <authorList>
            <person name="Jiang F."/>
        </authorList>
    </citation>
    <scope>NUCLEOTIDE SEQUENCE [LARGE SCALE GENOMIC DNA]</scope>
    <source>
        <strain evidence="2">JINMINGXINNONG_FW02</strain>
        <tissue evidence="2">Leaves</tissue>
    </source>
</reference>
<organism evidence="2 3">
    <name type="scientific">Phaseolus coccineus</name>
    <name type="common">Scarlet runner bean</name>
    <name type="synonym">Phaseolus multiflorus</name>
    <dbReference type="NCBI Taxonomy" id="3886"/>
    <lineage>
        <taxon>Eukaryota</taxon>
        <taxon>Viridiplantae</taxon>
        <taxon>Streptophyta</taxon>
        <taxon>Embryophyta</taxon>
        <taxon>Tracheophyta</taxon>
        <taxon>Spermatophyta</taxon>
        <taxon>Magnoliopsida</taxon>
        <taxon>eudicotyledons</taxon>
        <taxon>Gunneridae</taxon>
        <taxon>Pentapetalae</taxon>
        <taxon>rosids</taxon>
        <taxon>fabids</taxon>
        <taxon>Fabales</taxon>
        <taxon>Fabaceae</taxon>
        <taxon>Papilionoideae</taxon>
        <taxon>50 kb inversion clade</taxon>
        <taxon>NPAAA clade</taxon>
        <taxon>indigoferoid/millettioid clade</taxon>
        <taxon>Phaseoleae</taxon>
        <taxon>Phaseolus</taxon>
    </lineage>
</organism>
<accession>A0AAN9RG14</accession>
<keyword evidence="3" id="KW-1185">Reference proteome</keyword>
<feature type="signal peptide" evidence="1">
    <location>
        <begin position="1"/>
        <end position="31"/>
    </location>
</feature>
<comment type="caution">
    <text evidence="2">The sequence shown here is derived from an EMBL/GenBank/DDBJ whole genome shotgun (WGS) entry which is preliminary data.</text>
</comment>